<proteinExistence type="predicted"/>
<gene>
    <name evidence="2" type="primary">gloC_2</name>
    <name evidence="2" type="ORF">Mrose_02087</name>
</gene>
<dbReference type="Gene3D" id="3.60.15.10">
    <property type="entry name" value="Ribonuclease Z/Hydroxyacylglutathione hydrolase-like"/>
    <property type="match status" value="1"/>
</dbReference>
<evidence type="ECO:0000313" key="2">
    <source>
        <dbReference type="EMBL" id="RIH85748.1"/>
    </source>
</evidence>
<keyword evidence="3" id="KW-1185">Reference proteome</keyword>
<dbReference type="SUPFAM" id="SSF56281">
    <property type="entry name" value="Metallo-hydrolase/oxidoreductase"/>
    <property type="match status" value="1"/>
</dbReference>
<dbReference type="RefSeq" id="WP_119278049.1">
    <property type="nucleotide sequence ID" value="NZ_QWLA01000038.1"/>
</dbReference>
<feature type="domain" description="Metallo-beta-lactamase" evidence="1">
    <location>
        <begin position="14"/>
        <end position="208"/>
    </location>
</feature>
<dbReference type="Pfam" id="PF00753">
    <property type="entry name" value="Lactamase_B"/>
    <property type="match status" value="1"/>
</dbReference>
<dbReference type="AlphaFoldDB" id="A0A399EP42"/>
<dbReference type="InterPro" id="IPR050855">
    <property type="entry name" value="NDM-1-like"/>
</dbReference>
<dbReference type="InterPro" id="IPR037482">
    <property type="entry name" value="ST1585_MBL-fold"/>
</dbReference>
<name>A0A399EP42_9DEIN</name>
<sequence length="300" mass="33770">MIHTLDLLDRAPRVIASFLLETSEGPVVLETGPESRFETLAQALREKGYAPQDVRHVFVTHIHLDHAGAAWRFAEHGATVYAHPKGAPHLIDPSKLWASASRIYGDQMEQLWGRMGYVPQAQVRALEDRERVKIGGFTIEALDTPGHASHHHAYRIDSALIAGDVAGVRIGRGPVLPPCPPPDIHIETWQQSLARLRGLGLETLYLTHFGPVSEVREHLAALEARLLDWADWMRRRLKAGKTREQIVPEFEAYVTDELHAAGLSDEEVREYEYADPAWMSVDGLMRYWTKHRPEAVARVS</sequence>
<dbReference type="EMBL" id="QWLA01000038">
    <property type="protein sequence ID" value="RIH85748.1"/>
    <property type="molecule type" value="Genomic_DNA"/>
</dbReference>
<dbReference type="EC" id="3.1.2.6" evidence="2"/>
<comment type="caution">
    <text evidence="2">The sequence shown here is derived from an EMBL/GenBank/DDBJ whole genome shotgun (WGS) entry which is preliminary data.</text>
</comment>
<dbReference type="GO" id="GO:0004416">
    <property type="term" value="F:hydroxyacylglutathione hydrolase activity"/>
    <property type="evidence" value="ECO:0007669"/>
    <property type="project" value="UniProtKB-EC"/>
</dbReference>
<dbReference type="OrthoDB" id="9761531at2"/>
<dbReference type="InterPro" id="IPR036866">
    <property type="entry name" value="RibonucZ/Hydroxyglut_hydro"/>
</dbReference>
<dbReference type="CDD" id="cd07726">
    <property type="entry name" value="ST1585-like_MBL-fold"/>
    <property type="match status" value="1"/>
</dbReference>
<evidence type="ECO:0000313" key="3">
    <source>
        <dbReference type="Proteomes" id="UP000265341"/>
    </source>
</evidence>
<dbReference type="PANTHER" id="PTHR42951:SF22">
    <property type="entry name" value="METALLO BETA-LACTAMASE SUPERFAMILY LIPOPROTEIN"/>
    <property type="match status" value="1"/>
</dbReference>
<dbReference type="PANTHER" id="PTHR42951">
    <property type="entry name" value="METALLO-BETA-LACTAMASE DOMAIN-CONTAINING"/>
    <property type="match status" value="1"/>
</dbReference>
<protein>
    <submittedName>
        <fullName evidence="2">Hydroxyacylglutathione hydrolase GloC</fullName>
        <ecNumber evidence="2">3.1.2.6</ecNumber>
    </submittedName>
</protein>
<organism evidence="2 3">
    <name type="scientific">Calidithermus roseus</name>
    <dbReference type="NCBI Taxonomy" id="1644118"/>
    <lineage>
        <taxon>Bacteria</taxon>
        <taxon>Thermotogati</taxon>
        <taxon>Deinococcota</taxon>
        <taxon>Deinococci</taxon>
        <taxon>Thermales</taxon>
        <taxon>Thermaceae</taxon>
        <taxon>Calidithermus</taxon>
    </lineage>
</organism>
<dbReference type="SMART" id="SM00849">
    <property type="entry name" value="Lactamase_B"/>
    <property type="match status" value="1"/>
</dbReference>
<accession>A0A399EP42</accession>
<dbReference type="Proteomes" id="UP000265341">
    <property type="component" value="Unassembled WGS sequence"/>
</dbReference>
<reference evidence="2 3" key="1">
    <citation type="submission" date="2018-08" db="EMBL/GenBank/DDBJ databases">
        <title>Meiothermus roseus NBRC 110900 genome sequencing project.</title>
        <authorList>
            <person name="Da Costa M.S."/>
            <person name="Albuquerque L."/>
            <person name="Raposo P."/>
            <person name="Froufe H.J.C."/>
            <person name="Barroso C.S."/>
            <person name="Egas C."/>
        </authorList>
    </citation>
    <scope>NUCLEOTIDE SEQUENCE [LARGE SCALE GENOMIC DNA]</scope>
    <source>
        <strain evidence="2 3">NBRC 110900</strain>
    </source>
</reference>
<dbReference type="InterPro" id="IPR001279">
    <property type="entry name" value="Metallo-B-lactamas"/>
</dbReference>
<evidence type="ECO:0000259" key="1">
    <source>
        <dbReference type="SMART" id="SM00849"/>
    </source>
</evidence>
<keyword evidence="2" id="KW-0378">Hydrolase</keyword>